<name>A0A0D2LYS3_9CHLO</name>
<proteinExistence type="predicted"/>
<dbReference type="Proteomes" id="UP000054498">
    <property type="component" value="Unassembled WGS sequence"/>
</dbReference>
<accession>A0A0D2LYS3</accession>
<dbReference type="GeneID" id="25730849"/>
<dbReference type="STRING" id="145388.A0A0D2LYS3"/>
<dbReference type="KEGG" id="mng:MNEG_13391"/>
<dbReference type="OrthoDB" id="537889at2759"/>
<evidence type="ECO:0000313" key="1">
    <source>
        <dbReference type="EMBL" id="KIY94571.1"/>
    </source>
</evidence>
<keyword evidence="2" id="KW-1185">Reference proteome</keyword>
<reference evidence="1 2" key="1">
    <citation type="journal article" date="2013" name="BMC Genomics">
        <title>Reconstruction of the lipid metabolism for the microalga Monoraphidium neglectum from its genome sequence reveals characteristics suitable for biofuel production.</title>
        <authorList>
            <person name="Bogen C."/>
            <person name="Al-Dilaimi A."/>
            <person name="Albersmeier A."/>
            <person name="Wichmann J."/>
            <person name="Grundmann M."/>
            <person name="Rupp O."/>
            <person name="Lauersen K.J."/>
            <person name="Blifernez-Klassen O."/>
            <person name="Kalinowski J."/>
            <person name="Goesmann A."/>
            <person name="Mussgnug J.H."/>
            <person name="Kruse O."/>
        </authorList>
    </citation>
    <scope>NUCLEOTIDE SEQUENCE [LARGE SCALE GENOMIC DNA]</scope>
    <source>
        <strain evidence="1 2">SAG 48.87</strain>
    </source>
</reference>
<dbReference type="EMBL" id="KK104013">
    <property type="protein sequence ID" value="KIY94571.1"/>
    <property type="molecule type" value="Genomic_DNA"/>
</dbReference>
<gene>
    <name evidence="1" type="ORF">MNEG_13391</name>
</gene>
<sequence>MRRAVQQLALNAARGMGSAPAEQQLGGAVVAAARGMAGHGPAPEVVPNPLQKIVPPIISGVKAGVDGVTKGIPAAAAAIANSGATRGAIAYFADKVLLSGLVGTPSELDLAKWAAWLADNGYDSQEGWAKIVAGAKEKLPTLTPADVSALVPALHSQGLYDKALFEGFAAIIQAKFTEFETPALAKIVAAYSDNDHFEVGLFDDIADSIAYCNHYLAPTVTPLPDIAAVFQAYSKFGHDRGDLFIPLARAVHEDRLRELSDADLKATVNGLLSAFIKLHFWPDCTEALLLIAEQRPGVADGSIVQDATARVSLDPVSHCFWTWLRLITASHRLSTVAVAAA</sequence>
<dbReference type="RefSeq" id="XP_013893591.1">
    <property type="nucleotide sequence ID" value="XM_014038137.1"/>
</dbReference>
<dbReference type="AlphaFoldDB" id="A0A0D2LYS3"/>
<organism evidence="1 2">
    <name type="scientific">Monoraphidium neglectum</name>
    <dbReference type="NCBI Taxonomy" id="145388"/>
    <lineage>
        <taxon>Eukaryota</taxon>
        <taxon>Viridiplantae</taxon>
        <taxon>Chlorophyta</taxon>
        <taxon>core chlorophytes</taxon>
        <taxon>Chlorophyceae</taxon>
        <taxon>CS clade</taxon>
        <taxon>Sphaeropleales</taxon>
        <taxon>Selenastraceae</taxon>
        <taxon>Monoraphidium</taxon>
    </lineage>
</organism>
<protein>
    <submittedName>
        <fullName evidence="1">F1F0 ATP synthase associated 36.3kDa protein</fullName>
    </submittedName>
</protein>
<evidence type="ECO:0000313" key="2">
    <source>
        <dbReference type="Proteomes" id="UP000054498"/>
    </source>
</evidence>